<accession>A0A319CYR0</accession>
<dbReference type="Proteomes" id="UP000247810">
    <property type="component" value="Unassembled WGS sequence"/>
</dbReference>
<dbReference type="EMBL" id="KZ826014">
    <property type="protein sequence ID" value="PYH89731.1"/>
    <property type="molecule type" value="Genomic_DNA"/>
</dbReference>
<dbReference type="OrthoDB" id="5840532at2759"/>
<keyword evidence="4" id="KW-1185">Reference proteome</keyword>
<keyword evidence="2" id="KW-0521">NADP</keyword>
<name>A0A319CYR0_9EURO</name>
<sequence>MPSTTTLFPGVALITGAASGIGQATALSFAREGCLKIAICDKSAPGLAQTTAEITAQAPDTQIETIEVDVSDSGSVAAMMRRVVSRRGWVDYVVNAAGIQGATKRSLDLTGDEFDAVNGEPLATHDGRAGDRGSDCAYSESAGGWSGETWRVTAYCASKSAVMALARCDAIDYSRHNIRVNCVRPGLVETPMALGSPEQRKMFAPAVAIALMNRMGRPQEIADACLFLCSSKATFVQGGGVGGGWGGYTIV</sequence>
<dbReference type="Pfam" id="PF00106">
    <property type="entry name" value="adh_short"/>
    <property type="match status" value="1"/>
</dbReference>
<organism evidence="3 4">
    <name type="scientific">Aspergillus ellipticus CBS 707.79</name>
    <dbReference type="NCBI Taxonomy" id="1448320"/>
    <lineage>
        <taxon>Eukaryota</taxon>
        <taxon>Fungi</taxon>
        <taxon>Dikarya</taxon>
        <taxon>Ascomycota</taxon>
        <taxon>Pezizomycotina</taxon>
        <taxon>Eurotiomycetes</taxon>
        <taxon>Eurotiomycetidae</taxon>
        <taxon>Eurotiales</taxon>
        <taxon>Aspergillaceae</taxon>
        <taxon>Aspergillus</taxon>
        <taxon>Aspergillus subgen. Circumdati</taxon>
    </lineage>
</organism>
<dbReference type="CDD" id="cd05233">
    <property type="entry name" value="SDR_c"/>
    <property type="match status" value="1"/>
</dbReference>
<dbReference type="PRINTS" id="PR00081">
    <property type="entry name" value="GDHRDH"/>
</dbReference>
<dbReference type="Gene3D" id="3.40.50.720">
    <property type="entry name" value="NAD(P)-binding Rossmann-like Domain"/>
    <property type="match status" value="2"/>
</dbReference>
<dbReference type="GO" id="GO:0016616">
    <property type="term" value="F:oxidoreductase activity, acting on the CH-OH group of donors, NAD or NADP as acceptor"/>
    <property type="evidence" value="ECO:0007669"/>
    <property type="project" value="TreeGrafter"/>
</dbReference>
<dbReference type="GO" id="GO:0030497">
    <property type="term" value="P:fatty acid elongation"/>
    <property type="evidence" value="ECO:0007669"/>
    <property type="project" value="TreeGrafter"/>
</dbReference>
<dbReference type="SUPFAM" id="SSF51735">
    <property type="entry name" value="NAD(P)-binding Rossmann-fold domains"/>
    <property type="match status" value="1"/>
</dbReference>
<evidence type="ECO:0000313" key="4">
    <source>
        <dbReference type="Proteomes" id="UP000247810"/>
    </source>
</evidence>
<dbReference type="PANTHER" id="PTHR42760:SF40">
    <property type="entry name" value="3-OXOACYL-[ACYL-CARRIER-PROTEIN] REDUCTASE, CHLOROPLASTIC"/>
    <property type="match status" value="1"/>
</dbReference>
<comment type="similarity">
    <text evidence="1">Belongs to the short-chain dehydrogenases/reductases (SDR) family.</text>
</comment>
<dbReference type="Pfam" id="PF13561">
    <property type="entry name" value="adh_short_C2"/>
    <property type="match status" value="1"/>
</dbReference>
<evidence type="ECO:0000313" key="3">
    <source>
        <dbReference type="EMBL" id="PYH89731.1"/>
    </source>
</evidence>
<proteinExistence type="inferred from homology"/>
<dbReference type="InterPro" id="IPR002347">
    <property type="entry name" value="SDR_fam"/>
</dbReference>
<gene>
    <name evidence="3" type="ORF">BO71DRAFT_464505</name>
</gene>
<dbReference type="VEuPathDB" id="FungiDB:BO71DRAFT_464505"/>
<evidence type="ECO:0000256" key="2">
    <source>
        <dbReference type="ARBA" id="ARBA00022857"/>
    </source>
</evidence>
<protein>
    <submittedName>
        <fullName evidence="3">NAD(P)-binding protein</fullName>
    </submittedName>
</protein>
<dbReference type="AlphaFoldDB" id="A0A319CYR0"/>
<dbReference type="InterPro" id="IPR036291">
    <property type="entry name" value="NAD(P)-bd_dom_sf"/>
</dbReference>
<reference evidence="3 4" key="1">
    <citation type="submission" date="2018-02" db="EMBL/GenBank/DDBJ databases">
        <title>The genomes of Aspergillus section Nigri reveals drivers in fungal speciation.</title>
        <authorList>
            <consortium name="DOE Joint Genome Institute"/>
            <person name="Vesth T.C."/>
            <person name="Nybo J."/>
            <person name="Theobald S."/>
            <person name="Brandl J."/>
            <person name="Frisvad J.C."/>
            <person name="Nielsen K.F."/>
            <person name="Lyhne E.K."/>
            <person name="Kogle M.E."/>
            <person name="Kuo A."/>
            <person name="Riley R."/>
            <person name="Clum A."/>
            <person name="Nolan M."/>
            <person name="Lipzen A."/>
            <person name="Salamov A."/>
            <person name="Henrissat B."/>
            <person name="Wiebenga A."/>
            <person name="De vries R.P."/>
            <person name="Grigoriev I.V."/>
            <person name="Mortensen U.H."/>
            <person name="Andersen M.R."/>
            <person name="Baker S.E."/>
        </authorList>
    </citation>
    <scope>NUCLEOTIDE SEQUENCE [LARGE SCALE GENOMIC DNA]</scope>
    <source>
        <strain evidence="3 4">CBS 707.79</strain>
    </source>
</reference>
<evidence type="ECO:0000256" key="1">
    <source>
        <dbReference type="ARBA" id="ARBA00006484"/>
    </source>
</evidence>
<dbReference type="STRING" id="1448320.A0A319CYR0"/>
<dbReference type="PANTHER" id="PTHR42760">
    <property type="entry name" value="SHORT-CHAIN DEHYDROGENASES/REDUCTASES FAMILY MEMBER"/>
    <property type="match status" value="1"/>
</dbReference>